<dbReference type="EMBL" id="JAIRBA010000004">
    <property type="protein sequence ID" value="MCG2417948.1"/>
    <property type="molecule type" value="Genomic_DNA"/>
</dbReference>
<keyword evidence="3" id="KW-1185">Reference proteome</keyword>
<dbReference type="InterPro" id="IPR046911">
    <property type="entry name" value="ABC-3C_CTD9"/>
</dbReference>
<evidence type="ECO:0000313" key="2">
    <source>
        <dbReference type="EMBL" id="MCG2417948.1"/>
    </source>
</evidence>
<gene>
    <name evidence="2" type="ORF">K8089_02860</name>
</gene>
<comment type="caution">
    <text evidence="2">The sequence shown here is derived from an EMBL/GenBank/DDBJ whole genome shotgun (WGS) entry which is preliminary data.</text>
</comment>
<dbReference type="Proteomes" id="UP001139461">
    <property type="component" value="Unassembled WGS sequence"/>
</dbReference>
<evidence type="ECO:0000259" key="1">
    <source>
        <dbReference type="Pfam" id="PF20285"/>
    </source>
</evidence>
<reference evidence="2" key="1">
    <citation type="submission" date="2021-09" db="EMBL/GenBank/DDBJ databases">
        <title>Genome of Aequorivita sp. strain F47161.</title>
        <authorList>
            <person name="Wang Y."/>
        </authorList>
    </citation>
    <scope>NUCLEOTIDE SEQUENCE</scope>
    <source>
        <strain evidence="2">F47161</strain>
    </source>
</reference>
<name>A0A9X1U1X0_9FLAO</name>
<evidence type="ECO:0000313" key="3">
    <source>
        <dbReference type="Proteomes" id="UP001139461"/>
    </source>
</evidence>
<feature type="domain" description="ABC-three component systems C-terminal" evidence="1">
    <location>
        <begin position="70"/>
        <end position="188"/>
    </location>
</feature>
<dbReference type="Pfam" id="PF20285">
    <property type="entry name" value="CTD9"/>
    <property type="match status" value="1"/>
</dbReference>
<dbReference type="RefSeq" id="WP_237601764.1">
    <property type="nucleotide sequence ID" value="NZ_JAIRBA010000004.1"/>
</dbReference>
<protein>
    <recommendedName>
        <fullName evidence="1">ABC-three component systems C-terminal domain-containing protein</fullName>
    </recommendedName>
</protein>
<accession>A0A9X1U1X0</accession>
<organism evidence="2 3">
    <name type="scientific">Aequorivita vitellina</name>
    <dbReference type="NCBI Taxonomy" id="2874475"/>
    <lineage>
        <taxon>Bacteria</taxon>
        <taxon>Pseudomonadati</taxon>
        <taxon>Bacteroidota</taxon>
        <taxon>Flavobacteriia</taxon>
        <taxon>Flavobacteriales</taxon>
        <taxon>Flavobacteriaceae</taxon>
        <taxon>Aequorivita</taxon>
    </lineage>
</organism>
<sequence>MSKKVQQKNIQTESGDVVGRDKIVNSPKKIKISQIRRLFQELSEEYDNKDKIEEICFELTEYQIEKDVIGLDAKLNDAGCTENYIEDAEIVKQKFAKKLYHYQEYQSAQRIFVLLLAQVSELFRAKILPLLNSGKDVIELQNDIYIEIINPVYELLNREASEDNVLYLNQAEIKGMVYYLTGRCHIKWVA</sequence>
<proteinExistence type="predicted"/>
<dbReference type="AlphaFoldDB" id="A0A9X1U1X0"/>